<gene>
    <name evidence="12" type="ORF">APTSU1_000860000</name>
</gene>
<keyword evidence="6" id="KW-0067">ATP-binding</keyword>
<evidence type="ECO:0000313" key="12">
    <source>
        <dbReference type="EMBL" id="GAB1293368.1"/>
    </source>
</evidence>
<keyword evidence="13" id="KW-1185">Reference proteome</keyword>
<dbReference type="PROSITE" id="PS51194">
    <property type="entry name" value="HELICASE_CTER"/>
    <property type="match status" value="1"/>
</dbReference>
<dbReference type="CDD" id="cd18787">
    <property type="entry name" value="SF2_C_DEAD"/>
    <property type="match status" value="1"/>
</dbReference>
<dbReference type="CDD" id="cd17950">
    <property type="entry name" value="DEADc_DDX39"/>
    <property type="match status" value="1"/>
</dbReference>
<evidence type="ECO:0000256" key="5">
    <source>
        <dbReference type="ARBA" id="ARBA00022806"/>
    </source>
</evidence>
<keyword evidence="2" id="KW-0597">Phosphoprotein</keyword>
<evidence type="ECO:0000256" key="7">
    <source>
        <dbReference type="PROSITE-ProRule" id="PRU00552"/>
    </source>
</evidence>
<evidence type="ECO:0000256" key="1">
    <source>
        <dbReference type="ARBA" id="ARBA00012552"/>
    </source>
</evidence>
<sequence length="450" mass="51613">MAEQDVENELLDYDEDEEPQAPQESTPAPPKKDVKGSYVSIHSSGFRDFLLKPELLRAIVDCGFEHPSEVQHECIPQAILGMDVLCQAKSGMGKTAVFVLATLQQIEPINGQPEVSVLVMCHTRELAFQISKEYERFSKYMPSVKVSVFFGGLSIKKDEDVLKKNCPHVVVGTPGRILALVRSRSLNLRNVKHFVLDECDKMLEQLGAPFPEAWLKAHWQGRSMLAANMRRDVQEIFRLTPHEKQCMMFSATLSKEIRPVCRKFMQDPMEVFVDDETKLTLHGLQQYYVKLKDSEKNRKLFDLLDVLEFNQVVIFVKSVQRCMALAQLLVEQNFPAIAIHRGMAQEERLSRYQQFKDFQRRILVATNLFGRGMDIERVNIVFNYDMPEDSDTYLHRVARAGRFGTKGLAVTFVSDENDAKILNDVQDRFEVNVAELPEEIDISTYIEQSR</sequence>
<name>A0ABQ0F244_APOSI</name>
<evidence type="ECO:0000313" key="13">
    <source>
        <dbReference type="Proteomes" id="UP001623349"/>
    </source>
</evidence>
<protein>
    <recommendedName>
        <fullName evidence="1">RNA helicase</fullName>
        <ecNumber evidence="1">3.6.4.13</ecNumber>
    </recommendedName>
</protein>
<feature type="compositionally biased region" description="Acidic residues" evidence="8">
    <location>
        <begin position="1"/>
        <end position="19"/>
    </location>
</feature>
<keyword evidence="5 12" id="KW-0347">Helicase</keyword>
<comment type="caution">
    <text evidence="12">The sequence shown here is derived from an EMBL/GenBank/DDBJ whole genome shotgun (WGS) entry which is preliminary data.</text>
</comment>
<dbReference type="InterPro" id="IPR001650">
    <property type="entry name" value="Helicase_C-like"/>
</dbReference>
<proteinExistence type="predicted"/>
<accession>A0ABQ0F244</accession>
<keyword evidence="4" id="KW-0378">Hydrolase</keyword>
<evidence type="ECO:0000256" key="2">
    <source>
        <dbReference type="ARBA" id="ARBA00022553"/>
    </source>
</evidence>
<dbReference type="EC" id="3.6.4.13" evidence="1"/>
<dbReference type="InterPro" id="IPR014014">
    <property type="entry name" value="RNA_helicase_DEAD_Q_motif"/>
</dbReference>
<dbReference type="InterPro" id="IPR014001">
    <property type="entry name" value="Helicase_ATP-bd"/>
</dbReference>
<dbReference type="Gene3D" id="3.40.50.300">
    <property type="entry name" value="P-loop containing nucleotide triphosphate hydrolases"/>
    <property type="match status" value="2"/>
</dbReference>
<dbReference type="SMART" id="SM00490">
    <property type="entry name" value="HELICc"/>
    <property type="match status" value="1"/>
</dbReference>
<dbReference type="PROSITE" id="PS51195">
    <property type="entry name" value="Q_MOTIF"/>
    <property type="match status" value="1"/>
</dbReference>
<reference evidence="12 13" key="1">
    <citation type="submission" date="2024-08" db="EMBL/GenBank/DDBJ databases">
        <title>The draft genome of Apodemus speciosus.</title>
        <authorList>
            <person name="Nabeshima K."/>
            <person name="Suzuki S."/>
            <person name="Onuma M."/>
        </authorList>
    </citation>
    <scope>NUCLEOTIDE SEQUENCE [LARGE SCALE GENOMIC DNA]</scope>
    <source>
        <strain evidence="12">IB14-021</strain>
    </source>
</reference>
<dbReference type="PROSITE" id="PS51192">
    <property type="entry name" value="HELICASE_ATP_BIND_1"/>
    <property type="match status" value="1"/>
</dbReference>
<evidence type="ECO:0000259" key="11">
    <source>
        <dbReference type="PROSITE" id="PS51195"/>
    </source>
</evidence>
<dbReference type="EMBL" id="BAAFST010000008">
    <property type="protein sequence ID" value="GAB1293368.1"/>
    <property type="molecule type" value="Genomic_DNA"/>
</dbReference>
<dbReference type="InterPro" id="IPR027417">
    <property type="entry name" value="P-loop_NTPase"/>
</dbReference>
<evidence type="ECO:0000259" key="10">
    <source>
        <dbReference type="PROSITE" id="PS51194"/>
    </source>
</evidence>
<dbReference type="Pfam" id="PF00271">
    <property type="entry name" value="Helicase_C"/>
    <property type="match status" value="1"/>
</dbReference>
<keyword evidence="3" id="KW-0547">Nucleotide-binding</keyword>
<evidence type="ECO:0000259" key="9">
    <source>
        <dbReference type="PROSITE" id="PS51192"/>
    </source>
</evidence>
<feature type="domain" description="Helicase ATP-binding" evidence="9">
    <location>
        <begin position="75"/>
        <end position="271"/>
    </location>
</feature>
<evidence type="ECO:0000256" key="3">
    <source>
        <dbReference type="ARBA" id="ARBA00022741"/>
    </source>
</evidence>
<organism evidence="12 13">
    <name type="scientific">Apodemus speciosus</name>
    <name type="common">Large Japanese field mouse</name>
    <dbReference type="NCBI Taxonomy" id="105296"/>
    <lineage>
        <taxon>Eukaryota</taxon>
        <taxon>Metazoa</taxon>
        <taxon>Chordata</taxon>
        <taxon>Craniata</taxon>
        <taxon>Vertebrata</taxon>
        <taxon>Euteleostomi</taxon>
        <taxon>Mammalia</taxon>
        <taxon>Eutheria</taxon>
        <taxon>Euarchontoglires</taxon>
        <taxon>Glires</taxon>
        <taxon>Rodentia</taxon>
        <taxon>Myomorpha</taxon>
        <taxon>Muroidea</taxon>
        <taxon>Muridae</taxon>
        <taxon>Murinae</taxon>
        <taxon>Apodemus</taxon>
    </lineage>
</organism>
<feature type="short sequence motif" description="Q motif" evidence="7">
    <location>
        <begin position="44"/>
        <end position="72"/>
    </location>
</feature>
<dbReference type="SUPFAM" id="SSF52540">
    <property type="entry name" value="P-loop containing nucleoside triphosphate hydrolases"/>
    <property type="match status" value="1"/>
</dbReference>
<dbReference type="Pfam" id="PF00270">
    <property type="entry name" value="DEAD"/>
    <property type="match status" value="1"/>
</dbReference>
<feature type="domain" description="DEAD-box RNA helicase Q" evidence="11">
    <location>
        <begin position="44"/>
        <end position="72"/>
    </location>
</feature>
<dbReference type="PANTHER" id="PTHR47958">
    <property type="entry name" value="ATP-DEPENDENT RNA HELICASE DBP3"/>
    <property type="match status" value="1"/>
</dbReference>
<dbReference type="GO" id="GO:0004386">
    <property type="term" value="F:helicase activity"/>
    <property type="evidence" value="ECO:0007669"/>
    <property type="project" value="UniProtKB-KW"/>
</dbReference>
<dbReference type="SMART" id="SM00487">
    <property type="entry name" value="DEXDc"/>
    <property type="match status" value="1"/>
</dbReference>
<evidence type="ECO:0000256" key="8">
    <source>
        <dbReference type="SAM" id="MobiDB-lite"/>
    </source>
</evidence>
<evidence type="ECO:0000256" key="4">
    <source>
        <dbReference type="ARBA" id="ARBA00022801"/>
    </source>
</evidence>
<feature type="region of interest" description="Disordered" evidence="8">
    <location>
        <begin position="1"/>
        <end position="36"/>
    </location>
</feature>
<dbReference type="InterPro" id="IPR011545">
    <property type="entry name" value="DEAD/DEAH_box_helicase_dom"/>
</dbReference>
<feature type="domain" description="Helicase C-terminal" evidence="10">
    <location>
        <begin position="283"/>
        <end position="444"/>
    </location>
</feature>
<dbReference type="Proteomes" id="UP001623349">
    <property type="component" value="Unassembled WGS sequence"/>
</dbReference>
<evidence type="ECO:0000256" key="6">
    <source>
        <dbReference type="ARBA" id="ARBA00022840"/>
    </source>
</evidence>